<feature type="transmembrane region" description="Helical" evidence="1">
    <location>
        <begin position="12"/>
        <end position="35"/>
    </location>
</feature>
<feature type="transmembrane region" description="Helical" evidence="1">
    <location>
        <begin position="41"/>
        <end position="58"/>
    </location>
</feature>
<evidence type="ECO:0000313" key="2">
    <source>
        <dbReference type="EMBL" id="QEK78883.1"/>
    </source>
</evidence>
<gene>
    <name evidence="2" type="ORF">PFDSM3638_06185</name>
</gene>
<evidence type="ECO:0000256" key="1">
    <source>
        <dbReference type="SAM" id="Phobius"/>
    </source>
</evidence>
<keyword evidence="1" id="KW-0472">Membrane</keyword>
<dbReference type="AlphaFoldDB" id="A0A5C0XPG9"/>
<keyword evidence="1" id="KW-0812">Transmembrane</keyword>
<dbReference type="Proteomes" id="UP000324354">
    <property type="component" value="Chromosome"/>
</dbReference>
<accession>A0A5C0XPG9</accession>
<dbReference type="GeneID" id="41713044"/>
<organism evidence="2 3">
    <name type="scientific">Pyrococcus furiosus (strain ATCC 43587 / DSM 3638 / JCM 8422 / Vc1)</name>
    <dbReference type="NCBI Taxonomy" id="186497"/>
    <lineage>
        <taxon>Archaea</taxon>
        <taxon>Methanobacteriati</taxon>
        <taxon>Methanobacteriota</taxon>
        <taxon>Thermococci</taxon>
        <taxon>Thermococcales</taxon>
        <taxon>Thermococcaceae</taxon>
        <taxon>Pyrococcus</taxon>
    </lineage>
</organism>
<dbReference type="GeneID" id="13301840"/>
<evidence type="ECO:0008006" key="4">
    <source>
        <dbReference type="Google" id="ProtNLM"/>
    </source>
</evidence>
<keyword evidence="1" id="KW-1133">Transmembrane helix</keyword>
<dbReference type="EMBL" id="CP023154">
    <property type="protein sequence ID" value="QEK78883.1"/>
    <property type="molecule type" value="Genomic_DNA"/>
</dbReference>
<proteinExistence type="predicted"/>
<name>A0A5C0XPG9_PYRFU</name>
<sequence>MEYEESIESKLLMTLTLIPFLMSIFIIGFATSVLGEEIPKQVILFVGGVFALTLIMTLDITKITIKIDDEGIKIKGRIGLLVRKRVKIEDIEYYKIEEGFLSCQVLYGFRFNLPAKACVLIKRKTGAPIVFTTNNPDEVSYALSTLGIPRAP</sequence>
<evidence type="ECO:0000313" key="3">
    <source>
        <dbReference type="Proteomes" id="UP000324354"/>
    </source>
</evidence>
<dbReference type="OrthoDB" id="86211at2157"/>
<dbReference type="RefSeq" id="WP_011012382.1">
    <property type="nucleotide sequence ID" value="NC_003413.1"/>
</dbReference>
<protein>
    <recommendedName>
        <fullName evidence="4">PH domain-containing protein</fullName>
    </recommendedName>
</protein>
<reference evidence="2 3" key="1">
    <citation type="submission" date="2017-08" db="EMBL/GenBank/DDBJ databases">
        <title>Resequencing and Reannotation of the genome of Pyrococcus furiosus type strain DSM3638.</title>
        <authorList>
            <person name="Reichelt R.M."/>
            <person name="Bunk B."/>
        </authorList>
    </citation>
    <scope>NUCLEOTIDE SEQUENCE [LARGE SCALE GENOMIC DNA]</scope>
    <source>
        <strain evidence="2 3">DSM 3638</strain>
    </source>
</reference>